<proteinExistence type="predicted"/>
<accession>A0ABN7WEW9</accession>
<evidence type="ECO:0000313" key="1">
    <source>
        <dbReference type="EMBL" id="CAG8830062.1"/>
    </source>
</evidence>
<feature type="non-terminal residue" evidence="1">
    <location>
        <position position="68"/>
    </location>
</feature>
<dbReference type="Proteomes" id="UP000789901">
    <property type="component" value="Unassembled WGS sequence"/>
</dbReference>
<gene>
    <name evidence="1" type="ORF">GMARGA_LOCUS30187</name>
</gene>
<organism evidence="1 2">
    <name type="scientific">Gigaspora margarita</name>
    <dbReference type="NCBI Taxonomy" id="4874"/>
    <lineage>
        <taxon>Eukaryota</taxon>
        <taxon>Fungi</taxon>
        <taxon>Fungi incertae sedis</taxon>
        <taxon>Mucoromycota</taxon>
        <taxon>Glomeromycotina</taxon>
        <taxon>Glomeromycetes</taxon>
        <taxon>Diversisporales</taxon>
        <taxon>Gigasporaceae</taxon>
        <taxon>Gigaspora</taxon>
    </lineage>
</organism>
<reference evidence="1 2" key="1">
    <citation type="submission" date="2021-06" db="EMBL/GenBank/DDBJ databases">
        <authorList>
            <person name="Kallberg Y."/>
            <person name="Tangrot J."/>
            <person name="Rosling A."/>
        </authorList>
    </citation>
    <scope>NUCLEOTIDE SEQUENCE [LARGE SCALE GENOMIC DNA]</scope>
    <source>
        <strain evidence="1 2">120-4 pot B 10/14</strain>
    </source>
</reference>
<dbReference type="EMBL" id="CAJVQB010042046">
    <property type="protein sequence ID" value="CAG8830062.1"/>
    <property type="molecule type" value="Genomic_DNA"/>
</dbReference>
<keyword evidence="2" id="KW-1185">Reference proteome</keyword>
<comment type="caution">
    <text evidence="1">The sequence shown here is derived from an EMBL/GenBank/DDBJ whole genome shotgun (WGS) entry which is preliminary data.</text>
</comment>
<name>A0ABN7WEW9_GIGMA</name>
<protein>
    <submittedName>
        <fullName evidence="1">37032_t:CDS:1</fullName>
    </submittedName>
</protein>
<sequence length="68" mass="8166">MASPNNLTSRLIFSRLQTDKRLREIIYFRTRNSSTELEKVLKKEEYKVLIEHWTTTKTQNVLLEVINK</sequence>
<evidence type="ECO:0000313" key="2">
    <source>
        <dbReference type="Proteomes" id="UP000789901"/>
    </source>
</evidence>